<name>A0ABP1PT73_9HEXA</name>
<evidence type="ECO:0000256" key="3">
    <source>
        <dbReference type="ARBA" id="ARBA00022729"/>
    </source>
</evidence>
<evidence type="ECO:0000313" key="7">
    <source>
        <dbReference type="EMBL" id="CAL8072514.1"/>
    </source>
</evidence>
<dbReference type="EMBL" id="CAXLJM020000007">
    <property type="protein sequence ID" value="CAL8072514.1"/>
    <property type="molecule type" value="Genomic_DNA"/>
</dbReference>
<proteinExistence type="predicted"/>
<keyword evidence="2" id="KW-0336">GPI-anchor</keyword>
<keyword evidence="2" id="KW-0472">Membrane</keyword>
<gene>
    <name evidence="7" type="ORF">ODALV1_LOCUS2207</name>
</gene>
<evidence type="ECO:0000256" key="6">
    <source>
        <dbReference type="SAM" id="SignalP"/>
    </source>
</evidence>
<dbReference type="Pfam" id="PF17064">
    <property type="entry name" value="QVR"/>
    <property type="match status" value="1"/>
</dbReference>
<evidence type="ECO:0000313" key="8">
    <source>
        <dbReference type="Proteomes" id="UP001642540"/>
    </source>
</evidence>
<feature type="chain" id="PRO_5046970473" description="Protein quiver" evidence="6">
    <location>
        <begin position="26"/>
        <end position="145"/>
    </location>
</feature>
<feature type="signal peptide" evidence="6">
    <location>
        <begin position="1"/>
        <end position="25"/>
    </location>
</feature>
<dbReference type="InterPro" id="IPR050975">
    <property type="entry name" value="Sleep_regulator"/>
</dbReference>
<dbReference type="PANTHER" id="PTHR33562:SF2">
    <property type="entry name" value="PROTEIN QUIVER"/>
    <property type="match status" value="1"/>
</dbReference>
<dbReference type="InterPro" id="IPR031424">
    <property type="entry name" value="QVR-like"/>
</dbReference>
<dbReference type="Proteomes" id="UP001642540">
    <property type="component" value="Unassembled WGS sequence"/>
</dbReference>
<evidence type="ECO:0000256" key="5">
    <source>
        <dbReference type="ARBA" id="ARBA00023288"/>
    </source>
</evidence>
<dbReference type="PANTHER" id="PTHR33562">
    <property type="entry name" value="ATILLA, ISOFORM B-RELATED-RELATED"/>
    <property type="match status" value="1"/>
</dbReference>
<sequence length="145" mass="16266">MMNWASQVLLLSTFLILNEFQLSEGVKCYQCRWMNGKGDKGCQNSPPPSKYLTECAQPQCWKRYAYSKGRQFVERFCAAQVGEKQKCAQSTIEDEKGDMYPATECTCNTDGCNAASNFYLNHASIILLTVTLVSGTFINKLLISC</sequence>
<comment type="subcellular location">
    <subcellularLocation>
        <location evidence="1">Membrane</location>
        <topology evidence="1">Lipid-anchor</topology>
        <topology evidence="1">GPI-anchor</topology>
    </subcellularLocation>
</comment>
<keyword evidence="4" id="KW-0325">Glycoprotein</keyword>
<organism evidence="7 8">
    <name type="scientific">Orchesella dallaii</name>
    <dbReference type="NCBI Taxonomy" id="48710"/>
    <lineage>
        <taxon>Eukaryota</taxon>
        <taxon>Metazoa</taxon>
        <taxon>Ecdysozoa</taxon>
        <taxon>Arthropoda</taxon>
        <taxon>Hexapoda</taxon>
        <taxon>Collembola</taxon>
        <taxon>Entomobryomorpha</taxon>
        <taxon>Entomobryoidea</taxon>
        <taxon>Orchesellidae</taxon>
        <taxon>Orchesellinae</taxon>
        <taxon>Orchesella</taxon>
    </lineage>
</organism>
<evidence type="ECO:0000256" key="2">
    <source>
        <dbReference type="ARBA" id="ARBA00022622"/>
    </source>
</evidence>
<keyword evidence="3 6" id="KW-0732">Signal</keyword>
<evidence type="ECO:0000256" key="1">
    <source>
        <dbReference type="ARBA" id="ARBA00004589"/>
    </source>
</evidence>
<reference evidence="7 8" key="1">
    <citation type="submission" date="2024-08" db="EMBL/GenBank/DDBJ databases">
        <authorList>
            <person name="Cucini C."/>
            <person name="Frati F."/>
        </authorList>
    </citation>
    <scope>NUCLEOTIDE SEQUENCE [LARGE SCALE GENOMIC DNA]</scope>
</reference>
<evidence type="ECO:0000256" key="4">
    <source>
        <dbReference type="ARBA" id="ARBA00023180"/>
    </source>
</evidence>
<comment type="caution">
    <text evidence="7">The sequence shown here is derived from an EMBL/GenBank/DDBJ whole genome shotgun (WGS) entry which is preliminary data.</text>
</comment>
<evidence type="ECO:0008006" key="9">
    <source>
        <dbReference type="Google" id="ProtNLM"/>
    </source>
</evidence>
<keyword evidence="5" id="KW-0449">Lipoprotein</keyword>
<protein>
    <recommendedName>
        <fullName evidence="9">Protein quiver</fullName>
    </recommendedName>
</protein>
<accession>A0ABP1PT73</accession>
<keyword evidence="8" id="KW-1185">Reference proteome</keyword>